<evidence type="ECO:0000313" key="7">
    <source>
        <dbReference type="EMBL" id="TFJ91673.1"/>
    </source>
</evidence>
<sequence>MKALVLEDKQHFEVRDIEKPTISENQVLVNVSYCGVCGSDLDRYFKGKVHFFPMILGHEFSGVIEEVGDKVTFFSAGNRVAVAPLVPCDQCENCLRGKPSHCEKYSFIGSREKGAMAEYVAVDERNLIHVPEEVSLEEAALIEPLTVAMHGIERINFAAGSEAVIFGAGTIGMMTLLALKARGAGDITVIDINSEKLNVARELGATETVNSQQTDLHEYFANHNKPAIVFETAGVAQTQRQCIEVADHTGKVVYIGTATSTVEFPPEVFEQILRKELEIAGSWMSYSTPFPGYEWKAGLQYIKDGIIDVKPLIDEIFELEDKEKPFDRMKDPSSSSIKYLYKID</sequence>
<dbReference type="PANTHER" id="PTHR43401">
    <property type="entry name" value="L-THREONINE 3-DEHYDROGENASE"/>
    <property type="match status" value="1"/>
</dbReference>
<dbReference type="InterPro" id="IPR011032">
    <property type="entry name" value="GroES-like_sf"/>
</dbReference>
<feature type="domain" description="Alcohol dehydrogenase-like C-terminal" evidence="5">
    <location>
        <begin position="171"/>
        <end position="291"/>
    </location>
</feature>
<comment type="cofactor">
    <cofactor evidence="4">
        <name>Zn(2+)</name>
        <dbReference type="ChEBI" id="CHEBI:29105"/>
    </cofactor>
</comment>
<dbReference type="CDD" id="cd08236">
    <property type="entry name" value="sugar_DH"/>
    <property type="match status" value="1"/>
</dbReference>
<dbReference type="SUPFAM" id="SSF51735">
    <property type="entry name" value="NAD(P)-binding Rossmann-fold domains"/>
    <property type="match status" value="1"/>
</dbReference>
<keyword evidence="8" id="KW-1185">Reference proteome</keyword>
<proteinExistence type="inferred from homology"/>
<evidence type="ECO:0000259" key="5">
    <source>
        <dbReference type="Pfam" id="PF00107"/>
    </source>
</evidence>
<dbReference type="Pfam" id="PF00107">
    <property type="entry name" value="ADH_zinc_N"/>
    <property type="match status" value="1"/>
</dbReference>
<accession>A0A4Y9A7H7</accession>
<dbReference type="Proteomes" id="UP000298484">
    <property type="component" value="Unassembled WGS sequence"/>
</dbReference>
<feature type="domain" description="Alcohol dehydrogenase-like N-terminal" evidence="6">
    <location>
        <begin position="24"/>
        <end position="132"/>
    </location>
</feature>
<dbReference type="InterPro" id="IPR050129">
    <property type="entry name" value="Zn_alcohol_dh"/>
</dbReference>
<dbReference type="AlphaFoldDB" id="A0A4Y9A7H7"/>
<comment type="similarity">
    <text evidence="4">Belongs to the zinc-containing alcohol dehydrogenase family.</text>
</comment>
<organism evidence="7 8">
    <name type="scientific">Lentibacillus salicampi</name>
    <dbReference type="NCBI Taxonomy" id="175306"/>
    <lineage>
        <taxon>Bacteria</taxon>
        <taxon>Bacillati</taxon>
        <taxon>Bacillota</taxon>
        <taxon>Bacilli</taxon>
        <taxon>Bacillales</taxon>
        <taxon>Bacillaceae</taxon>
        <taxon>Lentibacillus</taxon>
    </lineage>
</organism>
<reference evidence="7 8" key="1">
    <citation type="submission" date="2019-03" db="EMBL/GenBank/DDBJ databases">
        <title>Genome sequence of Lentibacillus salicampi ATCC BAA-719.</title>
        <authorList>
            <person name="Maclea K.S."/>
            <person name="Simoes Junior M."/>
        </authorList>
    </citation>
    <scope>NUCLEOTIDE SEQUENCE [LARGE SCALE GENOMIC DNA]</scope>
    <source>
        <strain evidence="7 8">ATCC BAA-719</strain>
    </source>
</reference>
<dbReference type="InterPro" id="IPR036291">
    <property type="entry name" value="NAD(P)-bd_dom_sf"/>
</dbReference>
<dbReference type="EMBL" id="SRHY01000043">
    <property type="protein sequence ID" value="TFJ91673.1"/>
    <property type="molecule type" value="Genomic_DNA"/>
</dbReference>
<dbReference type="GO" id="GO:0008270">
    <property type="term" value="F:zinc ion binding"/>
    <property type="evidence" value="ECO:0007669"/>
    <property type="project" value="InterPro"/>
</dbReference>
<dbReference type="Pfam" id="PF08240">
    <property type="entry name" value="ADH_N"/>
    <property type="match status" value="1"/>
</dbReference>
<dbReference type="OrthoDB" id="9770238at2"/>
<dbReference type="InterPro" id="IPR013154">
    <property type="entry name" value="ADH-like_N"/>
</dbReference>
<evidence type="ECO:0000256" key="2">
    <source>
        <dbReference type="ARBA" id="ARBA00022833"/>
    </source>
</evidence>
<comment type="caution">
    <text evidence="7">The sequence shown here is derived from an EMBL/GenBank/DDBJ whole genome shotgun (WGS) entry which is preliminary data.</text>
</comment>
<evidence type="ECO:0000256" key="4">
    <source>
        <dbReference type="RuleBase" id="RU361277"/>
    </source>
</evidence>
<keyword evidence="3" id="KW-0560">Oxidoreductase</keyword>
<dbReference type="InterPro" id="IPR013149">
    <property type="entry name" value="ADH-like_C"/>
</dbReference>
<evidence type="ECO:0000256" key="3">
    <source>
        <dbReference type="ARBA" id="ARBA00023002"/>
    </source>
</evidence>
<dbReference type="SUPFAM" id="SSF50129">
    <property type="entry name" value="GroES-like"/>
    <property type="match status" value="1"/>
</dbReference>
<dbReference type="PROSITE" id="PS00059">
    <property type="entry name" value="ADH_ZINC"/>
    <property type="match status" value="1"/>
</dbReference>
<dbReference type="Gene3D" id="3.90.180.10">
    <property type="entry name" value="Medium-chain alcohol dehydrogenases, catalytic domain"/>
    <property type="match status" value="1"/>
</dbReference>
<evidence type="ECO:0000313" key="8">
    <source>
        <dbReference type="Proteomes" id="UP000298484"/>
    </source>
</evidence>
<keyword evidence="1 4" id="KW-0479">Metal-binding</keyword>
<dbReference type="GO" id="GO:0016491">
    <property type="term" value="F:oxidoreductase activity"/>
    <property type="evidence" value="ECO:0007669"/>
    <property type="project" value="UniProtKB-KW"/>
</dbReference>
<name>A0A4Y9A7H7_9BACI</name>
<dbReference type="RefSeq" id="WP_135111274.1">
    <property type="nucleotide sequence ID" value="NZ_SRHY01000043.1"/>
</dbReference>
<keyword evidence="2 4" id="KW-0862">Zinc</keyword>
<evidence type="ECO:0000259" key="6">
    <source>
        <dbReference type="Pfam" id="PF08240"/>
    </source>
</evidence>
<dbReference type="Gene3D" id="3.40.50.720">
    <property type="entry name" value="NAD(P)-binding Rossmann-like Domain"/>
    <property type="match status" value="1"/>
</dbReference>
<dbReference type="PANTHER" id="PTHR43401:SF2">
    <property type="entry name" value="L-THREONINE 3-DEHYDROGENASE"/>
    <property type="match status" value="1"/>
</dbReference>
<evidence type="ECO:0000256" key="1">
    <source>
        <dbReference type="ARBA" id="ARBA00022723"/>
    </source>
</evidence>
<protein>
    <submittedName>
        <fullName evidence="7">Galactitol-1-phosphate 5-dehydrogenase</fullName>
    </submittedName>
</protein>
<gene>
    <name evidence="7" type="ORF">E4U82_16495</name>
</gene>
<dbReference type="InterPro" id="IPR002328">
    <property type="entry name" value="ADH_Zn_CS"/>
</dbReference>